<evidence type="ECO:0000313" key="2">
    <source>
        <dbReference type="Proteomes" id="UP000324222"/>
    </source>
</evidence>
<accession>A0A5B7EZA5</accession>
<gene>
    <name evidence="1" type="ORF">E2C01_031141</name>
</gene>
<name>A0A5B7EZA5_PORTR</name>
<dbReference type="EMBL" id="VSRR010003843">
    <property type="protein sequence ID" value="MPC37654.1"/>
    <property type="molecule type" value="Genomic_DNA"/>
</dbReference>
<sequence length="71" mass="7993">MILSAPFRRGITVPPAADGHVPICSTCPVPTFTASQWTDSQKRLNDILWYSLTPGSTRALRRRPSSRQRLR</sequence>
<comment type="caution">
    <text evidence="1">The sequence shown here is derived from an EMBL/GenBank/DDBJ whole genome shotgun (WGS) entry which is preliminary data.</text>
</comment>
<dbReference type="Proteomes" id="UP000324222">
    <property type="component" value="Unassembled WGS sequence"/>
</dbReference>
<keyword evidence="2" id="KW-1185">Reference proteome</keyword>
<proteinExistence type="predicted"/>
<reference evidence="1 2" key="1">
    <citation type="submission" date="2019-05" db="EMBL/GenBank/DDBJ databases">
        <title>Another draft genome of Portunus trituberculatus and its Hox gene families provides insights of decapod evolution.</title>
        <authorList>
            <person name="Jeong J.-H."/>
            <person name="Song I."/>
            <person name="Kim S."/>
            <person name="Choi T."/>
            <person name="Kim D."/>
            <person name="Ryu S."/>
            <person name="Kim W."/>
        </authorList>
    </citation>
    <scope>NUCLEOTIDE SEQUENCE [LARGE SCALE GENOMIC DNA]</scope>
    <source>
        <tissue evidence="1">Muscle</tissue>
    </source>
</reference>
<protein>
    <submittedName>
        <fullName evidence="1">Uncharacterized protein</fullName>
    </submittedName>
</protein>
<evidence type="ECO:0000313" key="1">
    <source>
        <dbReference type="EMBL" id="MPC37654.1"/>
    </source>
</evidence>
<dbReference type="AlphaFoldDB" id="A0A5B7EZA5"/>
<organism evidence="1 2">
    <name type="scientific">Portunus trituberculatus</name>
    <name type="common">Swimming crab</name>
    <name type="synonym">Neptunus trituberculatus</name>
    <dbReference type="NCBI Taxonomy" id="210409"/>
    <lineage>
        <taxon>Eukaryota</taxon>
        <taxon>Metazoa</taxon>
        <taxon>Ecdysozoa</taxon>
        <taxon>Arthropoda</taxon>
        <taxon>Crustacea</taxon>
        <taxon>Multicrustacea</taxon>
        <taxon>Malacostraca</taxon>
        <taxon>Eumalacostraca</taxon>
        <taxon>Eucarida</taxon>
        <taxon>Decapoda</taxon>
        <taxon>Pleocyemata</taxon>
        <taxon>Brachyura</taxon>
        <taxon>Eubrachyura</taxon>
        <taxon>Portunoidea</taxon>
        <taxon>Portunidae</taxon>
        <taxon>Portuninae</taxon>
        <taxon>Portunus</taxon>
    </lineage>
</organism>